<feature type="compositionally biased region" description="Low complexity" evidence="1">
    <location>
        <begin position="1026"/>
        <end position="1038"/>
    </location>
</feature>
<evidence type="ECO:0000313" key="3">
    <source>
        <dbReference type="Proteomes" id="UP000515156"/>
    </source>
</evidence>
<feature type="region of interest" description="Disordered" evidence="1">
    <location>
        <begin position="316"/>
        <end position="360"/>
    </location>
</feature>
<feature type="compositionally biased region" description="Polar residues" evidence="1">
    <location>
        <begin position="1201"/>
        <end position="1211"/>
    </location>
</feature>
<feature type="compositionally biased region" description="Basic and acidic residues" evidence="1">
    <location>
        <begin position="1187"/>
        <end position="1199"/>
    </location>
</feature>
<name>A0A6P7XET7_9AMPH</name>
<feature type="region of interest" description="Disordered" evidence="1">
    <location>
        <begin position="1"/>
        <end position="253"/>
    </location>
</feature>
<dbReference type="GO" id="GO:0000126">
    <property type="term" value="C:transcription factor TFIIIB complex"/>
    <property type="evidence" value="ECO:0007669"/>
    <property type="project" value="TreeGrafter"/>
</dbReference>
<reference evidence="4" key="1">
    <citation type="submission" date="2025-08" db="UniProtKB">
        <authorList>
            <consortium name="RefSeq"/>
        </authorList>
    </citation>
    <scope>IDENTIFICATION</scope>
</reference>
<feature type="compositionally biased region" description="Polar residues" evidence="1">
    <location>
        <begin position="888"/>
        <end position="904"/>
    </location>
</feature>
<feature type="region of interest" description="Disordered" evidence="1">
    <location>
        <begin position="2227"/>
        <end position="2263"/>
    </location>
</feature>
<dbReference type="GO" id="GO:0001156">
    <property type="term" value="F:TFIIIC-class transcription factor complex binding"/>
    <property type="evidence" value="ECO:0007669"/>
    <property type="project" value="TreeGrafter"/>
</dbReference>
<feature type="compositionally biased region" description="Basic and acidic residues" evidence="1">
    <location>
        <begin position="946"/>
        <end position="973"/>
    </location>
</feature>
<feature type="region of interest" description="Disordered" evidence="1">
    <location>
        <begin position="1337"/>
        <end position="1455"/>
    </location>
</feature>
<feature type="compositionally biased region" description="Low complexity" evidence="1">
    <location>
        <begin position="2162"/>
        <end position="2182"/>
    </location>
</feature>
<proteinExistence type="predicted"/>
<dbReference type="Proteomes" id="UP000515156">
    <property type="component" value="Chromosome 2"/>
</dbReference>
<feature type="compositionally biased region" description="Polar residues" evidence="1">
    <location>
        <begin position="30"/>
        <end position="47"/>
    </location>
</feature>
<dbReference type="GO" id="GO:0070898">
    <property type="term" value="P:RNA polymerase III preinitiation complex assembly"/>
    <property type="evidence" value="ECO:0007669"/>
    <property type="project" value="TreeGrafter"/>
</dbReference>
<feature type="compositionally biased region" description="Basic and acidic residues" evidence="1">
    <location>
        <begin position="2227"/>
        <end position="2240"/>
    </location>
</feature>
<feature type="region of interest" description="Disordered" evidence="1">
    <location>
        <begin position="498"/>
        <end position="904"/>
    </location>
</feature>
<feature type="compositionally biased region" description="Polar residues" evidence="1">
    <location>
        <begin position="936"/>
        <end position="945"/>
    </location>
</feature>
<feature type="compositionally biased region" description="Basic and acidic residues" evidence="1">
    <location>
        <begin position="987"/>
        <end position="1007"/>
    </location>
</feature>
<dbReference type="OrthoDB" id="272624at2759"/>
<feature type="compositionally biased region" description="Polar residues" evidence="1">
    <location>
        <begin position="1344"/>
        <end position="1354"/>
    </location>
</feature>
<feature type="compositionally biased region" description="Basic and acidic residues" evidence="1">
    <location>
        <begin position="750"/>
        <end position="764"/>
    </location>
</feature>
<feature type="compositionally biased region" description="Polar residues" evidence="1">
    <location>
        <begin position="138"/>
        <end position="148"/>
    </location>
</feature>
<dbReference type="CTD" id="55814"/>
<dbReference type="RefSeq" id="XP_030049165.1">
    <property type="nucleotide sequence ID" value="XM_030193305.1"/>
</dbReference>
<feature type="region of interest" description="Disordered" evidence="1">
    <location>
        <begin position="1738"/>
        <end position="1989"/>
    </location>
</feature>
<feature type="compositionally biased region" description="Polar residues" evidence="1">
    <location>
        <begin position="1039"/>
        <end position="1072"/>
    </location>
</feature>
<feature type="compositionally biased region" description="Polar residues" evidence="1">
    <location>
        <begin position="1613"/>
        <end position="1627"/>
    </location>
</feature>
<dbReference type="SUPFAM" id="SSF46689">
    <property type="entry name" value="Homeodomain-like"/>
    <property type="match status" value="1"/>
</dbReference>
<feature type="compositionally biased region" description="Basic and acidic residues" evidence="1">
    <location>
        <begin position="1774"/>
        <end position="1789"/>
    </location>
</feature>
<feature type="compositionally biased region" description="Polar residues" evidence="1">
    <location>
        <begin position="1755"/>
        <end position="1773"/>
    </location>
</feature>
<feature type="region of interest" description="Disordered" evidence="1">
    <location>
        <begin position="936"/>
        <end position="1088"/>
    </location>
</feature>
<dbReference type="InterPro" id="IPR001005">
    <property type="entry name" value="SANT/Myb"/>
</dbReference>
<dbReference type="InterPro" id="IPR009057">
    <property type="entry name" value="Homeodomain-like_sf"/>
</dbReference>
<feature type="compositionally biased region" description="Acidic residues" evidence="1">
    <location>
        <begin position="342"/>
        <end position="359"/>
    </location>
</feature>
<feature type="compositionally biased region" description="Polar residues" evidence="1">
    <location>
        <begin position="1175"/>
        <end position="1186"/>
    </location>
</feature>
<feature type="compositionally biased region" description="Basic residues" evidence="1">
    <location>
        <begin position="1954"/>
        <end position="1985"/>
    </location>
</feature>
<feature type="compositionally biased region" description="Polar residues" evidence="1">
    <location>
        <begin position="823"/>
        <end position="834"/>
    </location>
</feature>
<sequence>MLRRARLSVRPNVKPGGRAAAVAPAPSQPEDGSTSGAPTDSVSSTGELPTPNCDAESRESSGEVVVGTTPPVAAEGREEKPFNDAGGSTKPSVTALQRRKRIVTTLNLAKPRSSLPSVQRAHTAALSSSREQTPEHLPNSSAPIQNVLPQPEKSSPEASPKSAAKTVSFLGQGHVLPEKKTPVPQVPHFSPFKKSARKELNVRTNAERGDEVPQKDTLSPLKERPSQRSSGPGEITVCSRATPPKKIQRGSDKERILKAQKLRELLREELKKERKVWRENHPVFEISTPVDRSKMIMRDFIYYLPEINPMKSSFTEEKKVEKSSPASFPGKELQIKSTPPEPEFEDEEVEEETVEEDGEGSLLVPRVKVAEDGSIILDEESLTVEVLRTKGPAVVEENDPIFERGSTTTYSSFRKSCYSKPWSNRETDMFFLAISMVGTDFSMIGQLFPHRARTEIKNKFKREERSNGWRIDKAFKEKQPFDSEFFANLLEKALIKENKKKQKAAKITNSGIKKPAKTRTKQKAKTSLDEVGFSSNDRGTSDTEAVEVDAGSAEKENEESLSVHEGQAAAEPGRAKKKRRKKKKNEDPSLSVAEQPSEGNEVSAKLTGTERARNKTEETLAVEDTGDGDSPTDSCGVPECLEEQESLPVTLLIPEESHYHLPGSEEIEDGSEQHNSTSKQDSLSEHNESAVSDASKSSRSQTLHPSKSKIKVSAARDKGEAGVDTDEAKTQNAEVCDQISPTEDSTAAEKSQEAHGPVKADRGWVHRPKPNLAQASGKKELPSHSESTEVDDKNVEQLDALNITMKEAAEEKDEDVATDLKTNKTAMSSETKQSAIRPAQLPRGRSQRPKPNLGRAAGRKEVASIERATEEKSMEKGSQQNEEHSMLPSLNCTSDQTEEAQQTCISSREHAVPYFGKADFSQIDNVAVVNVASEFQTEQNSSLEDSAQRKVTEEPSRSGEKPSPPEKSKHDVVKSVQLTRSRFRPKPNLDRASGRKETSVTEKDTAERWTTAEQANQNVIEHAEGSSSLSSSDNNLTSPAQEQSLHLLDDSSSTYLTQKSKGTKTLQSSQKSPGKPESEEMADGENVLELTAKEHIKSDEEPDISCLVKGDALKSDHVRRGRFQRPKPNLSRTSGRKEASGTEVATEEEKGEVKKSGTLLADGSGCRSLLRSDVNHTSLDQEQSTHLLDDSNSKEDKASKRPQSPEKSSGSMGKRESEENADVEKVLELAAKEHIRSDEEPDIPCQNKGDALKPGQLRRGRSQRPKPNLGRAAGRKETPLAKEVAIEEKHETEKNGTLLGDSSGCSSLPTSYVNLACLAKEQSPCLLDDSKCTDLIEKGKGSKRLQSLEKSPGSTGKPESEEMTDEENALQLAGKEHLRSDEEPDSTCQSKGDALKPGQLRTDWFQRLKPNLGRASGRKETPVAEVTTVEEKPEAEKSGTLLNDGNNCSSLPTSHALQHEGDVPFLSSMSPEKYELTDSEQAGLPCTSLWSENIQPPARLIESKDEIEQRVESQMDHTVGKTMEVSPSEEPSPQAVSKLSALKPAPLRRGRFQKPKPNLVRAAERKGTAVGEKGAIEETTEAGTTVKHVDDGCRSDRTVDDAAKCEEVLASPSAKTVDSEQVTLTPSTPKPFSYATVEDREFAEDSLSADAQEKNVEAVRTDVKLVTQEESTADVLEPRKLMRGRFLKPKPNLGRAAGRKEPTAKKKDETESSFSSAPDNIGSDNFLSAAHIAANEALLGETSKQSPSECEDLTTSEQGGASQVNRVPQSQSETAEKFSHKSSFQEEFKQSVIKPAQPAKSKLQRPKSKPNLGTADSQTETPEQGKHIFVHNTEAQLLEEDPIQPIPSSRELPLLPHSSCTEEMPLSSHMGKRKDPDDSVEVESLKRRRLLNKSQPPASTENKTSTEEEEDVLSSSALPPVPVKTARLGRQCKKPEPMKAVPASAAKSEANCCKKSKTPQKPKPHAPKGKGSKRRHLQHSGKGHKTTLVTLRALQEEDEDDDGDSEQDYEEENYHLPPEEVNKAPVFVPRSLRSPNPVPAEIEETVEEFEIADIIDADCIPDTKSSPGVQEEFVLTGRNHNTSVAVAPCMASYQVPEEEAEIDGSTEAAMTLLAMRDPMFQSRMNIQGTTFVFNNHSELKDETPAVLNQCNVEPNVTPVIQPFSPSIISEPSPSEQEGQGPSAEQSTGVIMDIIEVKSNVHAPSELSVSSIKNTLSVTSGSFLKSRPIIDRASEKPKSETNHNAPQVPSDMEEKAPLGSTVVHDPDKIDWSSLHLHESGSSDTCTGHIVKNDRLEEPNQEIQETKTESCTLAGSPRPQTYEAESDSMPYHNSEELHPEESTHLFTDSSCTFTLEQVMSEEQNSEMIQYQNLITDLDQTTVDLVANDYLKEEETIILTLVEIPVSSIDGYHDSGAALPLGSEHMLVAPVIISPVCTGLTEGQSTGSMMTAIDNPTTTSDNQPSTSEYEIATSVMSVSELRPISRKRVACEPEENDIPHAKKKQPYFIKDGSKDTPLELTISESHENKHSVESQFPKEETAAVSEGTCAIIVQEEPLAPLQNSDTSQLSVTSADGDEALSNDQATGASARKHCKGKKMEAEQNLKNTRLKQSRETCVSTASSSRVSLTKPGRRPRGFLSLICKNSGSENEKDTKSNSSRTQKSHISSPKPCLKSRASSIKDKVPCTLTPEGILSAVGDSRVCKDTSGPPAKVPHGEHQEEAVSHSPDSETEEPTRVSEYFFSDIFMEVDEKD</sequence>
<feature type="compositionally biased region" description="Polar residues" evidence="1">
    <location>
        <begin position="1440"/>
        <end position="1455"/>
    </location>
</feature>
<accession>A0A6P7XET7</accession>
<feature type="compositionally biased region" description="Basic residues" evidence="1">
    <location>
        <begin position="514"/>
        <end position="524"/>
    </location>
</feature>
<feature type="compositionally biased region" description="Low complexity" evidence="1">
    <location>
        <begin position="151"/>
        <end position="165"/>
    </location>
</feature>
<dbReference type="SMART" id="SM00717">
    <property type="entry name" value="SANT"/>
    <property type="match status" value="1"/>
</dbReference>
<evidence type="ECO:0000256" key="1">
    <source>
        <dbReference type="SAM" id="MobiDB-lite"/>
    </source>
</evidence>
<dbReference type="KEGG" id="muo:115463098"/>
<feature type="compositionally biased region" description="Basic and acidic residues" evidence="1">
    <location>
        <begin position="1698"/>
        <end position="1710"/>
    </location>
</feature>
<feature type="compositionally biased region" description="Basic and acidic residues" evidence="1">
    <location>
        <begin position="714"/>
        <end position="729"/>
    </location>
</feature>
<feature type="region of interest" description="Disordered" evidence="1">
    <location>
        <begin position="2292"/>
        <end position="2333"/>
    </location>
</feature>
<dbReference type="CDD" id="cd00167">
    <property type="entry name" value="SANT"/>
    <property type="match status" value="1"/>
</dbReference>
<gene>
    <name evidence="4" type="primary">BDP1</name>
</gene>
<feature type="compositionally biased region" description="Basic and acidic residues" evidence="1">
    <location>
        <begin position="197"/>
        <end position="214"/>
    </location>
</feature>
<feature type="compositionally biased region" description="Basic and acidic residues" evidence="1">
    <location>
        <begin position="2292"/>
        <end position="2306"/>
    </location>
</feature>
<feature type="compositionally biased region" description="Polar residues" evidence="1">
    <location>
        <begin position="2653"/>
        <end position="2664"/>
    </location>
</feature>
<feature type="region of interest" description="Disordered" evidence="1">
    <location>
        <begin position="1113"/>
        <end position="1281"/>
    </location>
</feature>
<protein>
    <submittedName>
        <fullName evidence="4">Transcription factor TFIIIB component B'' homolog isoform X1</fullName>
    </submittedName>
</protein>
<feature type="domain" description="Myb-like" evidence="2">
    <location>
        <begin position="418"/>
        <end position="466"/>
    </location>
</feature>
<feature type="region of interest" description="Disordered" evidence="1">
    <location>
        <begin position="1612"/>
        <end position="1633"/>
    </location>
</feature>
<dbReference type="InParanoid" id="A0A6P7XET7"/>
<feature type="compositionally biased region" description="Basic and acidic residues" evidence="1">
    <location>
        <begin position="608"/>
        <end position="618"/>
    </location>
</feature>
<dbReference type="GeneID" id="115463098"/>
<dbReference type="InterPro" id="IPR039467">
    <property type="entry name" value="TFIIIB_B''_Myb"/>
</dbReference>
<feature type="region of interest" description="Disordered" evidence="1">
    <location>
        <begin position="2162"/>
        <end position="2185"/>
    </location>
</feature>
<feature type="region of interest" description="Disordered" evidence="1">
    <location>
        <begin position="1508"/>
        <end position="1583"/>
    </location>
</feature>
<feature type="compositionally biased region" description="Basic and acidic residues" evidence="1">
    <location>
        <begin position="777"/>
        <end position="796"/>
    </location>
</feature>
<keyword evidence="3" id="KW-1185">Reference proteome</keyword>
<feature type="compositionally biased region" description="Basic and acidic residues" evidence="1">
    <location>
        <begin position="1213"/>
        <end position="1238"/>
    </location>
</feature>
<feature type="compositionally biased region" description="Basic and acidic residues" evidence="1">
    <location>
        <begin position="1508"/>
        <end position="1519"/>
    </location>
</feature>
<dbReference type="FunCoup" id="A0A6P7XET7">
    <property type="interactions" value="1661"/>
</dbReference>
<evidence type="ECO:0000313" key="4">
    <source>
        <dbReference type="RefSeq" id="XP_030049165.1"/>
    </source>
</evidence>
<evidence type="ECO:0000259" key="2">
    <source>
        <dbReference type="SMART" id="SM00717"/>
    </source>
</evidence>
<dbReference type="PANTHER" id="PTHR22929">
    <property type="entry name" value="RNA POLYMERASE III TRANSCRIPTION INITIATION FACTOR B"/>
    <property type="match status" value="1"/>
</dbReference>
<feature type="compositionally biased region" description="Polar residues" evidence="1">
    <location>
        <begin position="739"/>
        <end position="749"/>
    </location>
</feature>
<feature type="compositionally biased region" description="Low complexity" evidence="1">
    <location>
        <begin position="689"/>
        <end position="700"/>
    </location>
</feature>
<feature type="compositionally biased region" description="Basic and acidic residues" evidence="1">
    <location>
        <begin position="2711"/>
        <end position="2720"/>
    </location>
</feature>
<feature type="compositionally biased region" description="Polar residues" evidence="1">
    <location>
        <begin position="2612"/>
        <end position="2624"/>
    </location>
</feature>
<dbReference type="Pfam" id="PF15963">
    <property type="entry name" value="Myb_DNA-bind_7"/>
    <property type="match status" value="1"/>
</dbReference>
<dbReference type="PANTHER" id="PTHR22929:SF0">
    <property type="entry name" value="TRANSCRIPTION FACTOR TFIIIB COMPONENT B'' HOMOLOG"/>
    <property type="match status" value="1"/>
</dbReference>
<feature type="region of interest" description="Disordered" evidence="1">
    <location>
        <begin position="1668"/>
        <end position="1724"/>
    </location>
</feature>
<feature type="compositionally biased region" description="Basic and acidic residues" evidence="1">
    <location>
        <begin position="858"/>
        <end position="885"/>
    </location>
</feature>
<feature type="compositionally biased region" description="Polar residues" evidence="1">
    <location>
        <begin position="1712"/>
        <end position="1724"/>
    </location>
</feature>
<organism evidence="3 4">
    <name type="scientific">Microcaecilia unicolor</name>
    <dbReference type="NCBI Taxonomy" id="1415580"/>
    <lineage>
        <taxon>Eukaryota</taxon>
        <taxon>Metazoa</taxon>
        <taxon>Chordata</taxon>
        <taxon>Craniata</taxon>
        <taxon>Vertebrata</taxon>
        <taxon>Euteleostomi</taxon>
        <taxon>Amphibia</taxon>
        <taxon>Gymnophiona</taxon>
        <taxon>Siphonopidae</taxon>
        <taxon>Microcaecilia</taxon>
    </lineage>
</organism>
<feature type="region of interest" description="Disordered" evidence="1">
    <location>
        <begin position="2575"/>
        <end position="2673"/>
    </location>
</feature>
<feature type="region of interest" description="Disordered" evidence="1">
    <location>
        <begin position="2694"/>
        <end position="2734"/>
    </location>
</feature>